<sequence>MTNKSNPARRRATRTASRGRRSQDLTCAGWRWMGTRRQGCSRACVLHKPDPRAPARLRCRNRPDRTVPTTRGFQKFPVRPPAAQVSRRPGPLLTLTLWSARPTNPTRPEPRPRTPRPAPACVPRPPGAKWHARRRACRGPGVAGGFSSSSRRSRPACWGSNETPFTGRIVLPLVDNWDGGVPFRRVVSRPAMVYPPDPD</sequence>
<feature type="region of interest" description="Disordered" evidence="1">
    <location>
        <begin position="62"/>
        <end position="87"/>
    </location>
</feature>
<feature type="region of interest" description="Disordered" evidence="1">
    <location>
        <begin position="1"/>
        <end position="22"/>
    </location>
</feature>
<dbReference type="Gramene" id="TKV96345">
    <property type="protein sequence ID" value="TKV96345"/>
    <property type="gene ID" value="SEVIR_9G422300v2"/>
</dbReference>
<accession>A0A4V6D559</accession>
<feature type="region of interest" description="Disordered" evidence="1">
    <location>
        <begin position="100"/>
        <end position="159"/>
    </location>
</feature>
<feature type="compositionally biased region" description="Pro residues" evidence="1">
    <location>
        <begin position="115"/>
        <end position="126"/>
    </location>
</feature>
<name>A0A4V6D559_SETVI</name>
<gene>
    <name evidence="2" type="ORF">SEVIR_9G422300v2</name>
</gene>
<evidence type="ECO:0000313" key="3">
    <source>
        <dbReference type="Proteomes" id="UP000298652"/>
    </source>
</evidence>
<evidence type="ECO:0000313" key="2">
    <source>
        <dbReference type="EMBL" id="TKV96345.1"/>
    </source>
</evidence>
<protein>
    <submittedName>
        <fullName evidence="2">Uncharacterized protein</fullName>
    </submittedName>
</protein>
<organism evidence="2 3">
    <name type="scientific">Setaria viridis</name>
    <name type="common">Green bristlegrass</name>
    <name type="synonym">Setaria italica subsp. viridis</name>
    <dbReference type="NCBI Taxonomy" id="4556"/>
    <lineage>
        <taxon>Eukaryota</taxon>
        <taxon>Viridiplantae</taxon>
        <taxon>Streptophyta</taxon>
        <taxon>Embryophyta</taxon>
        <taxon>Tracheophyta</taxon>
        <taxon>Spermatophyta</taxon>
        <taxon>Magnoliopsida</taxon>
        <taxon>Liliopsida</taxon>
        <taxon>Poales</taxon>
        <taxon>Poaceae</taxon>
        <taxon>PACMAD clade</taxon>
        <taxon>Panicoideae</taxon>
        <taxon>Panicodae</taxon>
        <taxon>Paniceae</taxon>
        <taxon>Cenchrinae</taxon>
        <taxon>Setaria</taxon>
    </lineage>
</organism>
<reference evidence="2" key="1">
    <citation type="submission" date="2019-03" db="EMBL/GenBank/DDBJ databases">
        <title>WGS assembly of Setaria viridis.</title>
        <authorList>
            <person name="Huang P."/>
            <person name="Jenkins J."/>
            <person name="Grimwood J."/>
            <person name="Barry K."/>
            <person name="Healey A."/>
            <person name="Mamidi S."/>
            <person name="Sreedasyam A."/>
            <person name="Shu S."/>
            <person name="Feldman M."/>
            <person name="Wu J."/>
            <person name="Yu Y."/>
            <person name="Chen C."/>
            <person name="Johnson J."/>
            <person name="Rokhsar D."/>
            <person name="Baxter I."/>
            <person name="Schmutz J."/>
            <person name="Brutnell T."/>
            <person name="Kellogg E."/>
        </authorList>
    </citation>
    <scope>NUCLEOTIDE SEQUENCE [LARGE SCALE GENOMIC DNA]</scope>
</reference>
<proteinExistence type="predicted"/>
<dbReference type="EMBL" id="CM016560">
    <property type="protein sequence ID" value="TKV96345.1"/>
    <property type="molecule type" value="Genomic_DNA"/>
</dbReference>
<keyword evidence="3" id="KW-1185">Reference proteome</keyword>
<dbReference type="Proteomes" id="UP000298652">
    <property type="component" value="Chromosome 9"/>
</dbReference>
<evidence type="ECO:0000256" key="1">
    <source>
        <dbReference type="SAM" id="MobiDB-lite"/>
    </source>
</evidence>
<dbReference type="AlphaFoldDB" id="A0A4V6D559"/>
<feature type="compositionally biased region" description="Basic residues" evidence="1">
    <location>
        <begin position="7"/>
        <end position="20"/>
    </location>
</feature>